<dbReference type="RefSeq" id="WP_380696863.1">
    <property type="nucleotide sequence ID" value="NZ_JBHRYR010000003.1"/>
</dbReference>
<feature type="transmembrane region" description="Helical" evidence="1">
    <location>
        <begin position="197"/>
        <end position="216"/>
    </location>
</feature>
<comment type="caution">
    <text evidence="2">The sequence shown here is derived from an EMBL/GenBank/DDBJ whole genome shotgun (WGS) entry which is preliminary data.</text>
</comment>
<feature type="transmembrane region" description="Helical" evidence="1">
    <location>
        <begin position="254"/>
        <end position="274"/>
    </location>
</feature>
<keyword evidence="1" id="KW-1133">Transmembrane helix</keyword>
<accession>A0ABV8A1S3</accession>
<dbReference type="Proteomes" id="UP001595617">
    <property type="component" value="Unassembled WGS sequence"/>
</dbReference>
<gene>
    <name evidence="2" type="ORF">ACFOOG_12085</name>
</gene>
<feature type="transmembrane region" description="Helical" evidence="1">
    <location>
        <begin position="71"/>
        <end position="93"/>
    </location>
</feature>
<evidence type="ECO:0000313" key="3">
    <source>
        <dbReference type="Proteomes" id="UP001595617"/>
    </source>
</evidence>
<keyword evidence="1" id="KW-0472">Membrane</keyword>
<keyword evidence="3" id="KW-1185">Reference proteome</keyword>
<feature type="transmembrane region" description="Helical" evidence="1">
    <location>
        <begin position="228"/>
        <end position="248"/>
    </location>
</feature>
<evidence type="ECO:0000256" key="1">
    <source>
        <dbReference type="SAM" id="Phobius"/>
    </source>
</evidence>
<evidence type="ECO:0008006" key="4">
    <source>
        <dbReference type="Google" id="ProtNLM"/>
    </source>
</evidence>
<name>A0ABV8A1S3_9GAMM</name>
<evidence type="ECO:0000313" key="2">
    <source>
        <dbReference type="EMBL" id="MFC3853576.1"/>
    </source>
</evidence>
<dbReference type="EMBL" id="JBHRYR010000003">
    <property type="protein sequence ID" value="MFC3853576.1"/>
    <property type="molecule type" value="Genomic_DNA"/>
</dbReference>
<feature type="transmembrane region" description="Helical" evidence="1">
    <location>
        <begin position="45"/>
        <end position="65"/>
    </location>
</feature>
<reference evidence="3" key="1">
    <citation type="journal article" date="2019" name="Int. J. Syst. Evol. Microbiol.">
        <title>The Global Catalogue of Microorganisms (GCM) 10K type strain sequencing project: providing services to taxonomists for standard genome sequencing and annotation.</title>
        <authorList>
            <consortium name="The Broad Institute Genomics Platform"/>
            <consortium name="The Broad Institute Genome Sequencing Center for Infectious Disease"/>
            <person name="Wu L."/>
            <person name="Ma J."/>
        </authorList>
    </citation>
    <scope>NUCLEOTIDE SEQUENCE [LARGE SCALE GENOMIC DNA]</scope>
    <source>
        <strain evidence="3">IBRC 10765</strain>
    </source>
</reference>
<organism evidence="2 3">
    <name type="scientific">Saccharospirillum mangrovi</name>
    <dbReference type="NCBI Taxonomy" id="2161747"/>
    <lineage>
        <taxon>Bacteria</taxon>
        <taxon>Pseudomonadati</taxon>
        <taxon>Pseudomonadota</taxon>
        <taxon>Gammaproteobacteria</taxon>
        <taxon>Oceanospirillales</taxon>
        <taxon>Saccharospirillaceae</taxon>
        <taxon>Saccharospirillum</taxon>
    </lineage>
</organism>
<proteinExistence type="predicted"/>
<feature type="transmembrane region" description="Helical" evidence="1">
    <location>
        <begin position="130"/>
        <end position="149"/>
    </location>
</feature>
<protein>
    <recommendedName>
        <fullName evidence="4">EamA domain-containing protein</fullName>
    </recommendedName>
</protein>
<feature type="transmembrane region" description="Helical" evidence="1">
    <location>
        <begin position="161"/>
        <end position="177"/>
    </location>
</feature>
<keyword evidence="1" id="KW-0812">Transmembrane</keyword>
<feature type="transmembrane region" description="Helical" evidence="1">
    <location>
        <begin position="6"/>
        <end position="24"/>
    </location>
</feature>
<sequence>MDELTGVVIAVVLGILASSCLHLSQGFMRLGIVRMRASTPVPGGRVFYVIGLLLNFSAPFWVMVANVFAPTLWFTSMFATGLLTLMVFSHYYLNDPITWPKTFGVSAILLATGLLAVTGLSAIQDFKPPLVLLLSVSLAWVLAMPTLAILCRHARLPIQEMLFGTAAGGFFALDALWKSAAQQMGGDTTQLLPATPLGWLILMASFGGAAGAFAMMQWSYLRFCRASAVVVSYNMIYVLLPLSLLALMGIWEAFTLPMLAAIVLLLGGAALIQFKGHADVINP</sequence>
<feature type="transmembrane region" description="Helical" evidence="1">
    <location>
        <begin position="105"/>
        <end position="124"/>
    </location>
</feature>